<accession>A0AAW0JZQ0</accession>
<gene>
    <name evidence="1" type="ORF">CFP56_026731</name>
</gene>
<evidence type="ECO:0000313" key="2">
    <source>
        <dbReference type="Proteomes" id="UP000237347"/>
    </source>
</evidence>
<comment type="caution">
    <text evidence="1">The sequence shown here is derived from an EMBL/GenBank/DDBJ whole genome shotgun (WGS) entry which is preliminary data.</text>
</comment>
<dbReference type="EMBL" id="PKMF04000430">
    <property type="protein sequence ID" value="KAK7832059.1"/>
    <property type="molecule type" value="Genomic_DNA"/>
</dbReference>
<dbReference type="Proteomes" id="UP000237347">
    <property type="component" value="Unassembled WGS sequence"/>
</dbReference>
<name>A0AAW0JZQ0_QUESU</name>
<reference evidence="1 2" key="1">
    <citation type="journal article" date="2018" name="Sci. Data">
        <title>The draft genome sequence of cork oak.</title>
        <authorList>
            <person name="Ramos A.M."/>
            <person name="Usie A."/>
            <person name="Barbosa P."/>
            <person name="Barros P.M."/>
            <person name="Capote T."/>
            <person name="Chaves I."/>
            <person name="Simoes F."/>
            <person name="Abreu I."/>
            <person name="Carrasquinho I."/>
            <person name="Faro C."/>
            <person name="Guimaraes J.B."/>
            <person name="Mendonca D."/>
            <person name="Nobrega F."/>
            <person name="Rodrigues L."/>
            <person name="Saibo N.J.M."/>
            <person name="Varela M.C."/>
            <person name="Egas C."/>
            <person name="Matos J."/>
            <person name="Miguel C.M."/>
            <person name="Oliveira M.M."/>
            <person name="Ricardo C.P."/>
            <person name="Goncalves S."/>
        </authorList>
    </citation>
    <scope>NUCLEOTIDE SEQUENCE [LARGE SCALE GENOMIC DNA]</scope>
    <source>
        <strain evidence="2">cv. HL8</strain>
    </source>
</reference>
<evidence type="ECO:0000313" key="1">
    <source>
        <dbReference type="EMBL" id="KAK7832059.1"/>
    </source>
</evidence>
<protein>
    <submittedName>
        <fullName evidence="1">Uncharacterized protein</fullName>
    </submittedName>
</protein>
<dbReference type="AlphaFoldDB" id="A0AAW0JZQ0"/>
<organism evidence="1 2">
    <name type="scientific">Quercus suber</name>
    <name type="common">Cork oak</name>
    <dbReference type="NCBI Taxonomy" id="58331"/>
    <lineage>
        <taxon>Eukaryota</taxon>
        <taxon>Viridiplantae</taxon>
        <taxon>Streptophyta</taxon>
        <taxon>Embryophyta</taxon>
        <taxon>Tracheophyta</taxon>
        <taxon>Spermatophyta</taxon>
        <taxon>Magnoliopsida</taxon>
        <taxon>eudicotyledons</taxon>
        <taxon>Gunneridae</taxon>
        <taxon>Pentapetalae</taxon>
        <taxon>rosids</taxon>
        <taxon>fabids</taxon>
        <taxon>Fagales</taxon>
        <taxon>Fagaceae</taxon>
        <taxon>Quercus</taxon>
    </lineage>
</organism>
<sequence length="63" mass="6927">MVLEPPDTVCPDMDNWIISLIISFILEEIWCTRNYVLQNGGLADVTPMGMGKGTNDMVPNGTV</sequence>
<proteinExistence type="predicted"/>
<keyword evidence="2" id="KW-1185">Reference proteome</keyword>